<dbReference type="InterPro" id="IPR042047">
    <property type="entry name" value="SleB_dom1"/>
</dbReference>
<dbReference type="GO" id="GO:0016787">
    <property type="term" value="F:hydrolase activity"/>
    <property type="evidence" value="ECO:0007669"/>
    <property type="project" value="InterPro"/>
</dbReference>
<feature type="domain" description="Cell wall hydrolase SleB" evidence="1">
    <location>
        <begin position="72"/>
        <end position="178"/>
    </location>
</feature>
<evidence type="ECO:0000259" key="1">
    <source>
        <dbReference type="Pfam" id="PF07486"/>
    </source>
</evidence>
<name>A0A6J5KLA2_9CAUD</name>
<evidence type="ECO:0000313" key="2">
    <source>
        <dbReference type="EMBL" id="CAB4123008.1"/>
    </source>
</evidence>
<organism evidence="2">
    <name type="scientific">uncultured Caudovirales phage</name>
    <dbReference type="NCBI Taxonomy" id="2100421"/>
    <lineage>
        <taxon>Viruses</taxon>
        <taxon>Duplodnaviria</taxon>
        <taxon>Heunggongvirae</taxon>
        <taxon>Uroviricota</taxon>
        <taxon>Caudoviricetes</taxon>
        <taxon>Peduoviridae</taxon>
        <taxon>Maltschvirus</taxon>
        <taxon>Maltschvirus maltsch</taxon>
    </lineage>
</organism>
<sequence>MKVLSAMMLFIMLTASSSANAQFMTDRGQMARWLRQMSVTSPEVLALDTQSREHVACLAMNIYHEARGSILKEQIAVAHVTLNRTQHDLYDTDVCNTVFQYAWSHGRKRPQFSWTTRAARSPREPEVWLQIQNLALRVYQGHIKDPTRGATFFHDAHLRPDWVQKPYQVTFIGTSRFFRMRTPS</sequence>
<protein>
    <submittedName>
        <fullName evidence="2">Spore_SleB, spore cortex-lytic enzyme</fullName>
    </submittedName>
</protein>
<dbReference type="InterPro" id="IPR011105">
    <property type="entry name" value="Cell_wall_hydrolase_SleB"/>
</dbReference>
<accession>A0A6J5KLA2</accession>
<proteinExistence type="predicted"/>
<gene>
    <name evidence="2" type="ORF">UFOVP29_167</name>
</gene>
<dbReference type="Gene3D" id="1.10.10.2520">
    <property type="entry name" value="Cell wall hydrolase SleB, domain 1"/>
    <property type="match status" value="1"/>
</dbReference>
<dbReference type="EMBL" id="LR796167">
    <property type="protein sequence ID" value="CAB4123008.1"/>
    <property type="molecule type" value="Genomic_DNA"/>
</dbReference>
<reference evidence="2" key="1">
    <citation type="submission" date="2020-04" db="EMBL/GenBank/DDBJ databases">
        <authorList>
            <person name="Chiriac C."/>
            <person name="Salcher M."/>
            <person name="Ghai R."/>
            <person name="Kavagutti S V."/>
        </authorList>
    </citation>
    <scope>NUCLEOTIDE SEQUENCE</scope>
</reference>
<dbReference type="Pfam" id="PF07486">
    <property type="entry name" value="Hydrolase_2"/>
    <property type="match status" value="1"/>
</dbReference>